<name>A0ABY1WUD9_9GAMM</name>
<accession>A0ABY1WUD9</accession>
<dbReference type="InterPro" id="IPR011050">
    <property type="entry name" value="Pectin_lyase_fold/virulence"/>
</dbReference>
<dbReference type="InterPro" id="IPR012334">
    <property type="entry name" value="Pectin_lyas_fold"/>
</dbReference>
<dbReference type="Pfam" id="PF05048">
    <property type="entry name" value="NosD"/>
    <property type="match status" value="1"/>
</dbReference>
<feature type="domain" description="RHS protein conserved region" evidence="1">
    <location>
        <begin position="1415"/>
        <end position="1445"/>
    </location>
</feature>
<dbReference type="PANTHER" id="PTHR41339">
    <property type="entry name" value="LIPL48"/>
    <property type="match status" value="1"/>
</dbReference>
<dbReference type="InterPro" id="IPR001826">
    <property type="entry name" value="RHS"/>
</dbReference>
<dbReference type="PANTHER" id="PTHR41339:SF1">
    <property type="entry name" value="SECRETED PROTEIN"/>
    <property type="match status" value="1"/>
</dbReference>
<dbReference type="PRINTS" id="PR00394">
    <property type="entry name" value="RHSPROTEIN"/>
</dbReference>
<evidence type="ECO:0000313" key="3">
    <source>
        <dbReference type="EMBL" id="TAA48365.1"/>
    </source>
</evidence>
<sequence>MQIRMDTLRKGAMRFYTVIGLLLWACHSPLFALTLDADTVLASGEHTYSEDLVVPTGVTLTIEPGAKLVFSGSRKLKVEQGAVLLASGTLDRPVVFTSNALSPTKGSWGGIHVYGGRAADTIQFDHVRIEYATYGINLSGADVKARLTNSELHSNTYGVYGNGSETGGEFHDNYVHDNSYGYYFNWSYGSPQNGIPISIHGNDFEDNSTRHLEVRYFGDAIDHVIDATGNWWGSDDPYVIASKIYDGQDSLSYSPWVDFSGYLDSPSGTPVAGDMYLLPVTENTVWHSLNGRLLRTVPVLDGATLTIAEGTVIEAEKNAGLTVQTGAQLHLSGSADNPVTLTSSSLSPKKGDWFGIKVEGQREANSIQFSHAIIEYATYGLTLSQTDTNALIADSEFRYNSYGIYFNGARTGGQVYANYLHDNQYAIYLNGGSSVLADHPTPTFRENRFEENNYHLYTLGFRDELLATVDAKDNWWGSQDLSDINRKIYDSQDSTNQRPTVDFSGFWLDPDGTVSVGTQYLKPIVTDTTWSATDGWVLKPVKVANGATLTLAAGTQLKFSDGAGLTVEEGSSLRIQGTEAQPVFLTSDREQPSKGSWQGITVKGQRDADSIVVEHAKLAFASYALKLEAGAKAILRDSYLHDNTYAIYLYGANSGGEFTTNQITENSYGFYVYGGNASPDQQPVLTVSRNSISDNTSYNFYVRNYGNASSSVVDVRQNWWGSAEPSAIDQKIYDQSDTTSAPWLDFTEYLLSEGGQASGGTQYGVGIFEDTIWDAPDGVLLRKIKVSDGATLSVIAGAYTEAVKNAEIIVEQGANLHLLGSAPQPVVFTSIKATPAKNDWAGITIRGVRTPDSVTVRYAEIAYASKAINLSQNDTAAQVEDSALHDSTYGVYVYGQRVDASIQRSNIQNNGYGVYISGANGVLDNHPRVRINHSRLESNSSYNVYASSFKDASKALIDATNNWWGTAEPNQINNKLYDYQKNNNSGAWVDFRGYWLDASGEHIASTEQLLGSIHGETRLSGSYELITKLFVEPGASLVFAPGTDIRAHSQTGITVRKDASLISNGASVSQVVLRSAKNDASPSDWIGVTVESDNAQVAMRYTRISDADKALNFYGKRTKGTVTQSTLSDNHYGVYVYGGNSYFNDHPVPVVSSTQITGNTSYGYYSSGFYDGSLRMLNARGNAWGTMDEASIESLVYHHNDYSRAPIVDFGVYRTVGSAPILVSAEAPATTYAGMTVNLSGSDTIATMGDVASYEWRQLTGPVLELIAGDNGSATFISPDLDTAQLATLLLTVTDSNGVVATEIVNINLAPLTDYNQPPAIQSMATLVVDADTAVVIAPEVIDGDGDTLSYHWEQLSGPEVSLVASDRIDLEFTSPSLGQPELMSFALTVSDGYYDVREVYTVGARARRESTGEYYFANDHLGTPQRLTDSDANLVWDAVYTPFGLADVKLETVTNNLRFPGQYYDGESGLHYNYFRDYDPNTGRYIQSDPIGLNGGLNTYGYVGGNPLRFVDPTGEIAILAVPVAQFVIDALAVGIGIVMMIDDRPEQLQFPAASERLRYKDFCNNPPPETGNRCHDKRAKIEWMQTCRDMRQQWDDRYFPGRHEPDIRDLDKGIRKLKRQYARSWECKDEPLDCD</sequence>
<dbReference type="InterPro" id="IPR007742">
    <property type="entry name" value="NosD_dom"/>
</dbReference>
<dbReference type="Proteomes" id="UP000292544">
    <property type="component" value="Unassembled WGS sequence"/>
</dbReference>
<organism evidence="3 4">
    <name type="scientific">Corallincola spongiicola</name>
    <dbReference type="NCBI Taxonomy" id="2520508"/>
    <lineage>
        <taxon>Bacteria</taxon>
        <taxon>Pseudomonadati</taxon>
        <taxon>Pseudomonadota</taxon>
        <taxon>Gammaproteobacteria</taxon>
        <taxon>Alteromonadales</taxon>
        <taxon>Psychromonadaceae</taxon>
        <taxon>Corallincola</taxon>
    </lineage>
</organism>
<dbReference type="NCBIfam" id="TIGR03696">
    <property type="entry name" value="Rhs_assc_core"/>
    <property type="match status" value="1"/>
</dbReference>
<evidence type="ECO:0000259" key="1">
    <source>
        <dbReference type="Pfam" id="PF03527"/>
    </source>
</evidence>
<reference evidence="4" key="1">
    <citation type="submission" date="2019-02" db="EMBL/GenBank/DDBJ databases">
        <title>Draft genome sequence of Muricauda sp. 176CP4-71.</title>
        <authorList>
            <person name="Park J.-S."/>
        </authorList>
    </citation>
    <scope>NUCLEOTIDE SEQUENCE [LARGE SCALE GENOMIC DNA]</scope>
    <source>
        <strain evidence="4">176GS2-150</strain>
    </source>
</reference>
<evidence type="ECO:0008006" key="5">
    <source>
        <dbReference type="Google" id="ProtNLM"/>
    </source>
</evidence>
<protein>
    <recommendedName>
        <fullName evidence="5">Right handed beta helix domain-containing protein</fullName>
    </recommendedName>
</protein>
<comment type="caution">
    <text evidence="3">The sequence shown here is derived from an EMBL/GenBank/DDBJ whole genome shotgun (WGS) entry which is preliminary data.</text>
</comment>
<dbReference type="SMART" id="SM00710">
    <property type="entry name" value="PbH1"/>
    <property type="match status" value="12"/>
</dbReference>
<evidence type="ECO:0000313" key="4">
    <source>
        <dbReference type="Proteomes" id="UP000292544"/>
    </source>
</evidence>
<dbReference type="InterPro" id="IPR013783">
    <property type="entry name" value="Ig-like_fold"/>
</dbReference>
<dbReference type="SUPFAM" id="SSF51126">
    <property type="entry name" value="Pectin lyase-like"/>
    <property type="match status" value="4"/>
</dbReference>
<dbReference type="Gene3D" id="2.60.40.10">
    <property type="entry name" value="Immunoglobulins"/>
    <property type="match status" value="1"/>
</dbReference>
<evidence type="ECO:0000259" key="2">
    <source>
        <dbReference type="Pfam" id="PF05048"/>
    </source>
</evidence>
<gene>
    <name evidence="3" type="ORF">EXY25_03805</name>
</gene>
<dbReference type="Pfam" id="PF03527">
    <property type="entry name" value="RHS"/>
    <property type="match status" value="1"/>
</dbReference>
<dbReference type="Gene3D" id="2.180.10.10">
    <property type="entry name" value="RHS repeat-associated core"/>
    <property type="match status" value="1"/>
</dbReference>
<dbReference type="InterPro" id="IPR022385">
    <property type="entry name" value="Rhs_assc_core"/>
</dbReference>
<dbReference type="EMBL" id="SHLY01000001">
    <property type="protein sequence ID" value="TAA48365.1"/>
    <property type="molecule type" value="Genomic_DNA"/>
</dbReference>
<feature type="domain" description="Periplasmic copper-binding protein NosD beta helix" evidence="2">
    <location>
        <begin position="373"/>
        <end position="453"/>
    </location>
</feature>
<proteinExistence type="predicted"/>
<dbReference type="InterPro" id="IPR006626">
    <property type="entry name" value="PbH1"/>
</dbReference>
<keyword evidence="4" id="KW-1185">Reference proteome</keyword>
<dbReference type="Gene3D" id="2.160.20.10">
    <property type="entry name" value="Single-stranded right-handed beta-helix, Pectin lyase-like"/>
    <property type="match status" value="4"/>
</dbReference>